<dbReference type="PIRSF" id="PIRSF000521">
    <property type="entry name" value="Transaminase_4ab_Lys_Orn"/>
    <property type="match status" value="1"/>
</dbReference>
<comment type="catalytic activity">
    <reaction evidence="1">
        <text>(S)-3-amino-2-methylpropanoate + 2-oxoglutarate = 2-methyl-3-oxopropanoate + L-glutamate</text>
        <dbReference type="Rhea" id="RHEA:13993"/>
        <dbReference type="ChEBI" id="CHEBI:16810"/>
        <dbReference type="ChEBI" id="CHEBI:29985"/>
        <dbReference type="ChEBI" id="CHEBI:57700"/>
        <dbReference type="ChEBI" id="CHEBI:58655"/>
        <dbReference type="EC" id="2.6.1.22"/>
    </reaction>
</comment>
<dbReference type="EC" id="2.6.1.22" evidence="5"/>
<dbReference type="EC" id="2.6.1.19" evidence="6"/>
<evidence type="ECO:0000256" key="10">
    <source>
        <dbReference type="ARBA" id="ARBA00029760"/>
    </source>
</evidence>
<dbReference type="FunFam" id="3.40.640.10:FF:000013">
    <property type="entry name" value="4-aminobutyrate aminotransferase"/>
    <property type="match status" value="1"/>
</dbReference>
<dbReference type="PANTHER" id="PTHR11986">
    <property type="entry name" value="AMINOTRANSFERASE CLASS III"/>
    <property type="match status" value="1"/>
</dbReference>
<evidence type="ECO:0000256" key="13">
    <source>
        <dbReference type="ARBA" id="ARBA00031787"/>
    </source>
</evidence>
<dbReference type="EMBL" id="LPVJ01000002">
    <property type="protein sequence ID" value="KUO97341.1"/>
    <property type="molecule type" value="Genomic_DNA"/>
</dbReference>
<dbReference type="CDD" id="cd00610">
    <property type="entry name" value="OAT_like"/>
    <property type="match status" value="1"/>
</dbReference>
<dbReference type="Gene3D" id="3.90.1150.10">
    <property type="entry name" value="Aspartate Aminotransferase, domain 1"/>
    <property type="match status" value="1"/>
</dbReference>
<evidence type="ECO:0000256" key="5">
    <source>
        <dbReference type="ARBA" id="ARBA00012876"/>
    </source>
</evidence>
<evidence type="ECO:0000256" key="8">
    <source>
        <dbReference type="ARBA" id="ARBA00022679"/>
    </source>
</evidence>
<dbReference type="AlphaFoldDB" id="A0A117SYQ7"/>
<evidence type="ECO:0000313" key="17">
    <source>
        <dbReference type="EMBL" id="KUO97341.1"/>
    </source>
</evidence>
<dbReference type="Pfam" id="PF00202">
    <property type="entry name" value="Aminotran_3"/>
    <property type="match status" value="1"/>
</dbReference>
<keyword evidence="18" id="KW-1185">Reference proteome</keyword>
<dbReference type="InterPro" id="IPR049704">
    <property type="entry name" value="Aminotrans_3_PPA_site"/>
</dbReference>
<dbReference type="InterPro" id="IPR015424">
    <property type="entry name" value="PyrdxlP-dep_Trfase"/>
</dbReference>
<dbReference type="InterPro" id="IPR015421">
    <property type="entry name" value="PyrdxlP-dep_Trfase_major"/>
</dbReference>
<reference evidence="17 18" key="1">
    <citation type="submission" date="2015-12" db="EMBL/GenBank/DDBJ databases">
        <title>Draft genome sequence of Acidibacillus ferrooxidans ITV001, isolated from a chalcopyrite acid mine drainage site in Brazil.</title>
        <authorList>
            <person name="Dall'Agnol H."/>
            <person name="Nancucheo I."/>
            <person name="Johnson B."/>
            <person name="Oliveira R."/>
            <person name="Leite L."/>
            <person name="Pylro V."/>
            <person name="Nunes G.L."/>
            <person name="Tzotzos G."/>
            <person name="Fernandes G.R."/>
            <person name="Dutra J."/>
            <person name="Orellana S.C."/>
            <person name="Oliveira G."/>
        </authorList>
    </citation>
    <scope>NUCLEOTIDE SEQUENCE [LARGE SCALE GENOMIC DNA]</scope>
    <source>
        <strain evidence="18">ITV01</strain>
    </source>
</reference>
<evidence type="ECO:0000256" key="1">
    <source>
        <dbReference type="ARBA" id="ARBA00001750"/>
    </source>
</evidence>
<dbReference type="GO" id="GO:0034386">
    <property type="term" value="F:4-aminobutyrate:2-oxoglutarate transaminase activity"/>
    <property type="evidence" value="ECO:0007669"/>
    <property type="project" value="UniProtKB-EC"/>
</dbReference>
<protein>
    <recommendedName>
        <fullName evidence="12">(S)-3-amino-2-methylpropionate transaminase</fullName>
        <ecNumber evidence="6">2.6.1.19</ecNumber>
        <ecNumber evidence="5">2.6.1.22</ecNumber>
    </recommendedName>
    <alternativeName>
        <fullName evidence="13">GABA aminotransferase</fullName>
    </alternativeName>
    <alternativeName>
        <fullName evidence="11">Gamma-amino-N-butyrate transaminase</fullName>
    </alternativeName>
    <alternativeName>
        <fullName evidence="15">Glutamate:succinic semialdehyde transaminase</fullName>
    </alternativeName>
    <alternativeName>
        <fullName evidence="10">L-AIBAT</fullName>
    </alternativeName>
</protein>
<evidence type="ECO:0000256" key="11">
    <source>
        <dbReference type="ARBA" id="ARBA00030204"/>
    </source>
</evidence>
<evidence type="ECO:0000256" key="4">
    <source>
        <dbReference type="ARBA" id="ARBA00008954"/>
    </source>
</evidence>
<comment type="cofactor">
    <cofactor evidence="2">
        <name>pyridoxal 5'-phosphate</name>
        <dbReference type="ChEBI" id="CHEBI:597326"/>
    </cofactor>
</comment>
<dbReference type="InterPro" id="IPR050103">
    <property type="entry name" value="Class-III_PLP-dep_AT"/>
</dbReference>
<dbReference type="Gene3D" id="3.40.640.10">
    <property type="entry name" value="Type I PLP-dependent aspartate aminotransferase-like (Major domain)"/>
    <property type="match status" value="1"/>
</dbReference>
<dbReference type="GO" id="GO:0047298">
    <property type="term" value="F:(S)-3-amino-2-methylpropionate transaminase activity"/>
    <property type="evidence" value="ECO:0007669"/>
    <property type="project" value="UniProtKB-EC"/>
</dbReference>
<evidence type="ECO:0000256" key="6">
    <source>
        <dbReference type="ARBA" id="ARBA00012912"/>
    </source>
</evidence>
<keyword evidence="8 17" id="KW-0808">Transferase</keyword>
<comment type="catalytic activity">
    <reaction evidence="14">
        <text>4-aminobutanoate + 2-oxoglutarate = succinate semialdehyde + L-glutamate</text>
        <dbReference type="Rhea" id="RHEA:23352"/>
        <dbReference type="ChEBI" id="CHEBI:16810"/>
        <dbReference type="ChEBI" id="CHEBI:29985"/>
        <dbReference type="ChEBI" id="CHEBI:57706"/>
        <dbReference type="ChEBI" id="CHEBI:59888"/>
        <dbReference type="EC" id="2.6.1.19"/>
    </reaction>
</comment>
<proteinExistence type="inferred from homology"/>
<gene>
    <name evidence="17" type="ORF">ATW55_04480</name>
</gene>
<dbReference type="GO" id="GO:0042802">
    <property type="term" value="F:identical protein binding"/>
    <property type="evidence" value="ECO:0007669"/>
    <property type="project" value="TreeGrafter"/>
</dbReference>
<dbReference type="PROSITE" id="PS00600">
    <property type="entry name" value="AA_TRANSFER_CLASS_3"/>
    <property type="match status" value="1"/>
</dbReference>
<evidence type="ECO:0000256" key="16">
    <source>
        <dbReference type="RuleBase" id="RU003560"/>
    </source>
</evidence>
<comment type="pathway">
    <text evidence="3">Amino-acid degradation; 4-aminobutanoate degradation.</text>
</comment>
<accession>A0A117SYQ7</accession>
<dbReference type="SUPFAM" id="SSF53383">
    <property type="entry name" value="PLP-dependent transferases"/>
    <property type="match status" value="1"/>
</dbReference>
<name>A0A117SYQ7_9BACL</name>
<comment type="caution">
    <text evidence="17">The sequence shown here is derived from an EMBL/GenBank/DDBJ whole genome shotgun (WGS) entry which is preliminary data.</text>
</comment>
<dbReference type="GO" id="GO:0009448">
    <property type="term" value="P:gamma-aminobutyric acid metabolic process"/>
    <property type="evidence" value="ECO:0007669"/>
    <property type="project" value="InterPro"/>
</dbReference>
<keyword evidence="7 17" id="KW-0032">Aminotransferase</keyword>
<evidence type="ECO:0000256" key="7">
    <source>
        <dbReference type="ARBA" id="ARBA00022576"/>
    </source>
</evidence>
<keyword evidence="9 16" id="KW-0663">Pyridoxal phosphate</keyword>
<evidence type="ECO:0000313" key="18">
    <source>
        <dbReference type="Proteomes" id="UP000053557"/>
    </source>
</evidence>
<evidence type="ECO:0000256" key="15">
    <source>
        <dbReference type="ARBA" id="ARBA00050054"/>
    </source>
</evidence>
<comment type="similarity">
    <text evidence="4 16">Belongs to the class-III pyridoxal-phosphate-dependent aminotransferase family.</text>
</comment>
<evidence type="ECO:0000256" key="14">
    <source>
        <dbReference type="ARBA" id="ARBA00048021"/>
    </source>
</evidence>
<dbReference type="InterPro" id="IPR004632">
    <property type="entry name" value="4NH2But_aminotransferase_bac"/>
</dbReference>
<evidence type="ECO:0000256" key="9">
    <source>
        <dbReference type="ARBA" id="ARBA00022898"/>
    </source>
</evidence>
<dbReference type="Proteomes" id="UP000053557">
    <property type="component" value="Unassembled WGS sequence"/>
</dbReference>
<organism evidence="17 18">
    <name type="scientific">Ferroacidibacillus organovorans</name>
    <dbReference type="NCBI Taxonomy" id="1765683"/>
    <lineage>
        <taxon>Bacteria</taxon>
        <taxon>Bacillati</taxon>
        <taxon>Bacillota</taxon>
        <taxon>Bacilli</taxon>
        <taxon>Bacillales</taxon>
        <taxon>Alicyclobacillaceae</taxon>
        <taxon>Ferroacidibacillus</taxon>
    </lineage>
</organism>
<dbReference type="InterPro" id="IPR005814">
    <property type="entry name" value="Aminotrans_3"/>
</dbReference>
<dbReference type="InterPro" id="IPR015422">
    <property type="entry name" value="PyrdxlP-dep_Trfase_small"/>
</dbReference>
<sequence>MKTKREANALLRERYITKSVSVQNPIAVVRAEGAKLWDEEGREYIDFAGGIGVMNVGHSHPEVIAAIKDQADRLFHTCFHVTMNEPYLQLAEQLCRIAPIAGDKKALLVNTGAEAVENAVKIARSFTGRSALIAFEGAFHGRTMLGISLTSKVNPYKTGFGPFVPEIYRMPFPNPYRSELAGQDLGKQAVETIVQAFETYVDANQVAAVIVEPVQGEGGFIVPPPNFFPLLRNVCRERGIVFILDEVQSGFARTGKMFAAEHYEALDPDLILVAKSLGAGLPIAAVVGKADIMDAPPVGSLGGTYGGNPLAAAGALKVIEVMEREQLPARAETLGQQCVSFLRELQKQSTIIGDVRGQGAMIAIELVKDRETKEPYSEATALVTKKCLEYGLITVKAGVYSNVIRLLFPLVISEDLLRQGLQVIARAVKEAEEELR</sequence>
<evidence type="ECO:0000256" key="2">
    <source>
        <dbReference type="ARBA" id="ARBA00001933"/>
    </source>
</evidence>
<evidence type="ECO:0000256" key="12">
    <source>
        <dbReference type="ARBA" id="ARBA00030857"/>
    </source>
</evidence>
<dbReference type="NCBIfam" id="TIGR00700">
    <property type="entry name" value="GABAtrnsam"/>
    <property type="match status" value="1"/>
</dbReference>
<dbReference type="GO" id="GO:0030170">
    <property type="term" value="F:pyridoxal phosphate binding"/>
    <property type="evidence" value="ECO:0007669"/>
    <property type="project" value="InterPro"/>
</dbReference>
<evidence type="ECO:0000256" key="3">
    <source>
        <dbReference type="ARBA" id="ARBA00005176"/>
    </source>
</evidence>